<feature type="domain" description="RagB/SusD" evidence="6">
    <location>
        <begin position="327"/>
        <end position="596"/>
    </location>
</feature>
<dbReference type="EMBL" id="CP032869">
    <property type="protein sequence ID" value="AYL94414.1"/>
    <property type="molecule type" value="Genomic_DNA"/>
</dbReference>
<dbReference type="RefSeq" id="WP_119408132.1">
    <property type="nucleotide sequence ID" value="NZ_CP032869.1"/>
</dbReference>
<reference evidence="8 9" key="1">
    <citation type="submission" date="2018-10" db="EMBL/GenBank/DDBJ databases">
        <title>Genome sequencing of Mucilaginibacter sp. HYN0043.</title>
        <authorList>
            <person name="Kim M."/>
            <person name="Yi H."/>
        </authorList>
    </citation>
    <scope>NUCLEOTIDE SEQUENCE [LARGE SCALE GENOMIC DNA]</scope>
    <source>
        <strain evidence="8 9">HYN0043</strain>
    </source>
</reference>
<dbReference type="AlphaFoldDB" id="A0A494VJJ1"/>
<accession>A0A494VJJ1</accession>
<dbReference type="InterPro" id="IPR011990">
    <property type="entry name" value="TPR-like_helical_dom_sf"/>
</dbReference>
<organism evidence="8 9">
    <name type="scientific">Mucilaginibacter celer</name>
    <dbReference type="NCBI Taxonomy" id="2305508"/>
    <lineage>
        <taxon>Bacteria</taxon>
        <taxon>Pseudomonadati</taxon>
        <taxon>Bacteroidota</taxon>
        <taxon>Sphingobacteriia</taxon>
        <taxon>Sphingobacteriales</taxon>
        <taxon>Sphingobacteriaceae</taxon>
        <taxon>Mucilaginibacter</taxon>
    </lineage>
</organism>
<dbReference type="Pfam" id="PF07980">
    <property type="entry name" value="SusD_RagB"/>
    <property type="match status" value="1"/>
</dbReference>
<keyword evidence="5" id="KW-0998">Cell outer membrane</keyword>
<name>A0A494VJJ1_9SPHI</name>
<evidence type="ECO:0000313" key="8">
    <source>
        <dbReference type="EMBL" id="AYL94414.1"/>
    </source>
</evidence>
<dbReference type="OrthoDB" id="5694214at2"/>
<proteinExistence type="inferred from homology"/>
<evidence type="ECO:0000256" key="1">
    <source>
        <dbReference type="ARBA" id="ARBA00004442"/>
    </source>
</evidence>
<evidence type="ECO:0000259" key="7">
    <source>
        <dbReference type="Pfam" id="PF14322"/>
    </source>
</evidence>
<sequence length="596" mass="65024">MRKLYFQNVSFWVCGLLMLGIASCKKGGFLGATSTTDLTQATVFKDSARTAGFLANIYSNINYSASPTRFVYDPLGKGVICGGLEAATDEAEPSHAFSTTASAFATGTVNAGIVDDGPYRTCYNNIRSVNQFLKNLPITPIKASNKALMIAEARFLRAWYYAILLKHYGGVPMVGDSIMTYETPINVKRSTYADCVNYITSELDAAGAVLPVTQTGADYGRASRGACLALKARVLLYAASPLFNGTTLIADAGGKTDPALVGYPTADANRWKLAKDAAASVISLNAYTLNTVPPANVDASTPGAGFQGLFPQRVNSEYIFEFMRPGNSDLENLFLPPSRAGANGAFPYQGLVDAFPMKNGKLITDPTSGYDPNNPYANRDPRLDYSIIHDQTVLLVRLGNGTVDGRAPVNIFLGSYNGNVTGQDAVRQGTPTGYYRNKMLDPNAIAATLQSNSQRVLPLIRYAEVLLNYAEAANEFDGPTNEVYTSMNMIRQRAGLSPSALPAGLSKEEMRKYIQNERRIELAFEEHRFWDVRRWKIAGDTENIQSQGMEVKRTNTTATFTKFNVTKHNFRAAMYLWPFPLSETGKSPTLVQNPGY</sequence>
<dbReference type="KEGG" id="muh:HYN43_003465"/>
<evidence type="ECO:0000256" key="2">
    <source>
        <dbReference type="ARBA" id="ARBA00006275"/>
    </source>
</evidence>
<comment type="similarity">
    <text evidence="2">Belongs to the SusD family.</text>
</comment>
<dbReference type="InterPro" id="IPR033985">
    <property type="entry name" value="SusD-like_N"/>
</dbReference>
<keyword evidence="9" id="KW-1185">Reference proteome</keyword>
<dbReference type="SUPFAM" id="SSF48452">
    <property type="entry name" value="TPR-like"/>
    <property type="match status" value="1"/>
</dbReference>
<dbReference type="Gene3D" id="1.25.40.390">
    <property type="match status" value="1"/>
</dbReference>
<keyword evidence="3" id="KW-0732">Signal</keyword>
<evidence type="ECO:0000256" key="5">
    <source>
        <dbReference type="ARBA" id="ARBA00023237"/>
    </source>
</evidence>
<evidence type="ECO:0000313" key="9">
    <source>
        <dbReference type="Proteomes" id="UP000270046"/>
    </source>
</evidence>
<dbReference type="Proteomes" id="UP000270046">
    <property type="component" value="Chromosome"/>
</dbReference>
<evidence type="ECO:0000259" key="6">
    <source>
        <dbReference type="Pfam" id="PF07980"/>
    </source>
</evidence>
<protein>
    <submittedName>
        <fullName evidence="8">RagB/SusD family nutrient uptake outer membrane protein</fullName>
    </submittedName>
</protein>
<evidence type="ECO:0000256" key="3">
    <source>
        <dbReference type="ARBA" id="ARBA00022729"/>
    </source>
</evidence>
<dbReference type="PROSITE" id="PS51257">
    <property type="entry name" value="PROKAR_LIPOPROTEIN"/>
    <property type="match status" value="1"/>
</dbReference>
<keyword evidence="4" id="KW-0472">Membrane</keyword>
<feature type="domain" description="SusD-like N-terminal" evidence="7">
    <location>
        <begin position="119"/>
        <end position="236"/>
    </location>
</feature>
<gene>
    <name evidence="8" type="ORF">HYN43_003465</name>
</gene>
<comment type="subcellular location">
    <subcellularLocation>
        <location evidence="1">Cell outer membrane</location>
    </subcellularLocation>
</comment>
<dbReference type="GO" id="GO:0009279">
    <property type="term" value="C:cell outer membrane"/>
    <property type="evidence" value="ECO:0007669"/>
    <property type="project" value="UniProtKB-SubCell"/>
</dbReference>
<evidence type="ECO:0000256" key="4">
    <source>
        <dbReference type="ARBA" id="ARBA00023136"/>
    </source>
</evidence>
<dbReference type="InterPro" id="IPR012944">
    <property type="entry name" value="SusD_RagB_dom"/>
</dbReference>
<dbReference type="Pfam" id="PF14322">
    <property type="entry name" value="SusD-like_3"/>
    <property type="match status" value="1"/>
</dbReference>